<organism evidence="10 11">
    <name type="scientific">Methanobacterium subterraneum</name>
    <dbReference type="NCBI Taxonomy" id="59277"/>
    <lineage>
        <taxon>Archaea</taxon>
        <taxon>Methanobacteriati</taxon>
        <taxon>Methanobacteriota</taxon>
        <taxon>Methanomada group</taxon>
        <taxon>Methanobacteria</taxon>
        <taxon>Methanobacteriales</taxon>
        <taxon>Methanobacteriaceae</taxon>
        <taxon>Methanobacterium</taxon>
    </lineage>
</organism>
<dbReference type="Gene3D" id="3.30.342.10">
    <property type="entry name" value="DNA Polymerase, chain B, domain 1"/>
    <property type="match status" value="1"/>
</dbReference>
<keyword evidence="5 7" id="KW-0238">DNA-binding</keyword>
<accession>A0A7J4TMT6</accession>
<evidence type="ECO:0000256" key="5">
    <source>
        <dbReference type="ARBA" id="ARBA00023125"/>
    </source>
</evidence>
<evidence type="ECO:0000256" key="6">
    <source>
        <dbReference type="ARBA" id="ARBA00049244"/>
    </source>
</evidence>
<dbReference type="PROSITE" id="PS00116">
    <property type="entry name" value="DNA_POLYMERASE_B"/>
    <property type="match status" value="1"/>
</dbReference>
<dbReference type="GO" id="GO:0006261">
    <property type="term" value="P:DNA-templated DNA replication"/>
    <property type="evidence" value="ECO:0007669"/>
    <property type="project" value="TreeGrafter"/>
</dbReference>
<reference evidence="11" key="1">
    <citation type="journal article" date="2020" name="bioRxiv">
        <title>A rank-normalized archaeal taxonomy based on genome phylogeny resolves widespread incomplete and uneven classifications.</title>
        <authorList>
            <person name="Rinke C."/>
            <person name="Chuvochina M."/>
            <person name="Mussig A.J."/>
            <person name="Chaumeil P.-A."/>
            <person name="Waite D.W."/>
            <person name="Whitman W.B."/>
            <person name="Parks D.H."/>
            <person name="Hugenholtz P."/>
        </authorList>
    </citation>
    <scope>NUCLEOTIDE SEQUENCE [LARGE SCALE GENOMIC DNA]</scope>
</reference>
<dbReference type="Pfam" id="PF00136">
    <property type="entry name" value="DNA_pol_B"/>
    <property type="match status" value="1"/>
</dbReference>
<keyword evidence="2 7" id="KW-0808">Transferase</keyword>
<evidence type="ECO:0000313" key="11">
    <source>
        <dbReference type="Proteomes" id="UP000586031"/>
    </source>
</evidence>
<dbReference type="GO" id="GO:0003887">
    <property type="term" value="F:DNA-directed DNA polymerase activity"/>
    <property type="evidence" value="ECO:0007669"/>
    <property type="project" value="UniProtKB-KW"/>
</dbReference>
<dbReference type="PANTHER" id="PTHR10322:SF23">
    <property type="entry name" value="DNA POLYMERASE DELTA CATALYTIC SUBUNIT"/>
    <property type="match status" value="1"/>
</dbReference>
<evidence type="ECO:0000256" key="1">
    <source>
        <dbReference type="ARBA" id="ARBA00005755"/>
    </source>
</evidence>
<dbReference type="GO" id="GO:0003677">
    <property type="term" value="F:DNA binding"/>
    <property type="evidence" value="ECO:0007669"/>
    <property type="project" value="UniProtKB-KW"/>
</dbReference>
<comment type="catalytic activity">
    <reaction evidence="6 7">
        <text>DNA(n) + a 2'-deoxyribonucleoside 5'-triphosphate = DNA(n+1) + diphosphate</text>
        <dbReference type="Rhea" id="RHEA:22508"/>
        <dbReference type="Rhea" id="RHEA-COMP:17339"/>
        <dbReference type="Rhea" id="RHEA-COMP:17340"/>
        <dbReference type="ChEBI" id="CHEBI:33019"/>
        <dbReference type="ChEBI" id="CHEBI:61560"/>
        <dbReference type="ChEBI" id="CHEBI:173112"/>
        <dbReference type="EC" id="2.7.7.7"/>
    </reaction>
</comment>
<feature type="domain" description="DNA-directed DNA polymerase family B exonuclease" evidence="9">
    <location>
        <begin position="110"/>
        <end position="318"/>
    </location>
</feature>
<dbReference type="InterPro" id="IPR012337">
    <property type="entry name" value="RNaseH-like_sf"/>
</dbReference>
<dbReference type="InterPro" id="IPR006172">
    <property type="entry name" value="DNA-dir_DNA_pol_B"/>
</dbReference>
<dbReference type="Gene3D" id="1.10.287.690">
    <property type="entry name" value="Helix hairpin bin"/>
    <property type="match status" value="1"/>
</dbReference>
<dbReference type="Proteomes" id="UP000586031">
    <property type="component" value="Unassembled WGS sequence"/>
</dbReference>
<dbReference type="SMART" id="SM00486">
    <property type="entry name" value="POLBc"/>
    <property type="match status" value="1"/>
</dbReference>
<evidence type="ECO:0000259" key="8">
    <source>
        <dbReference type="Pfam" id="PF00136"/>
    </source>
</evidence>
<dbReference type="AlphaFoldDB" id="A0A7J4TMT6"/>
<proteinExistence type="inferred from homology"/>
<evidence type="ECO:0000256" key="7">
    <source>
        <dbReference type="RuleBase" id="RU000442"/>
    </source>
</evidence>
<dbReference type="InterPro" id="IPR050240">
    <property type="entry name" value="DNA_pol_type-B"/>
</dbReference>
<dbReference type="EMBL" id="DUHE01000237">
    <property type="protein sequence ID" value="HII84832.1"/>
    <property type="molecule type" value="Genomic_DNA"/>
</dbReference>
<evidence type="ECO:0000313" key="10">
    <source>
        <dbReference type="EMBL" id="HII84832.1"/>
    </source>
</evidence>
<protein>
    <recommendedName>
        <fullName evidence="7">DNA polymerase</fullName>
        <ecNumber evidence="7">2.7.7.7</ecNumber>
    </recommendedName>
</protein>
<evidence type="ECO:0000256" key="2">
    <source>
        <dbReference type="ARBA" id="ARBA00022679"/>
    </source>
</evidence>
<evidence type="ECO:0000256" key="4">
    <source>
        <dbReference type="ARBA" id="ARBA00022932"/>
    </source>
</evidence>
<dbReference type="Gene3D" id="3.30.420.10">
    <property type="entry name" value="Ribonuclease H-like superfamily/Ribonuclease H"/>
    <property type="match status" value="1"/>
</dbReference>
<keyword evidence="3 7" id="KW-0548">Nucleotidyltransferase</keyword>
<keyword evidence="4 7" id="KW-0239">DNA-directed DNA polymerase</keyword>
<dbReference type="CDD" id="cd05780">
    <property type="entry name" value="DNA_polB_Kod1_like_exo"/>
    <property type="match status" value="1"/>
</dbReference>
<dbReference type="PANTHER" id="PTHR10322">
    <property type="entry name" value="DNA POLYMERASE CATALYTIC SUBUNIT"/>
    <property type="match status" value="1"/>
</dbReference>
<comment type="similarity">
    <text evidence="1 7">Belongs to the DNA polymerase type-B family.</text>
</comment>
<dbReference type="Gene3D" id="3.90.1600.10">
    <property type="entry name" value="Palm domain of DNA polymerase"/>
    <property type="match status" value="1"/>
</dbReference>
<dbReference type="PRINTS" id="PR00106">
    <property type="entry name" value="DNAPOLB"/>
</dbReference>
<dbReference type="SUPFAM" id="SSF53098">
    <property type="entry name" value="Ribonuclease H-like"/>
    <property type="match status" value="1"/>
</dbReference>
<dbReference type="InterPro" id="IPR006134">
    <property type="entry name" value="DNA-dir_DNA_pol_B_multi_dom"/>
</dbReference>
<dbReference type="EC" id="2.7.7.7" evidence="7"/>
<keyword evidence="7" id="KW-0235">DNA replication</keyword>
<dbReference type="GO" id="GO:0000166">
    <property type="term" value="F:nucleotide binding"/>
    <property type="evidence" value="ECO:0007669"/>
    <property type="project" value="InterPro"/>
</dbReference>
<comment type="caution">
    <text evidence="10">The sequence shown here is derived from an EMBL/GenBank/DDBJ whole genome shotgun (WGS) entry which is preliminary data.</text>
</comment>
<feature type="domain" description="DNA-directed DNA polymerase family B multifunctional" evidence="8">
    <location>
        <begin position="391"/>
        <end position="573"/>
    </location>
</feature>
<dbReference type="InterPro" id="IPR036397">
    <property type="entry name" value="RNaseH_sf"/>
</dbReference>
<dbReference type="InterPro" id="IPR006133">
    <property type="entry name" value="DNA-dir_DNA_pol_B_exonuc"/>
</dbReference>
<dbReference type="InterPro" id="IPR023211">
    <property type="entry name" value="DNA_pol_palm_dom_sf"/>
</dbReference>
<dbReference type="SUPFAM" id="SSF56672">
    <property type="entry name" value="DNA/RNA polymerases"/>
    <property type="match status" value="1"/>
</dbReference>
<gene>
    <name evidence="10" type="ORF">HA271_08395</name>
</gene>
<dbReference type="InterPro" id="IPR017964">
    <property type="entry name" value="DNA-dir_DNA_pol_B_CS"/>
</dbReference>
<dbReference type="Pfam" id="PF03104">
    <property type="entry name" value="DNA_pol_B_exo1"/>
    <property type="match status" value="1"/>
</dbReference>
<evidence type="ECO:0000256" key="3">
    <source>
        <dbReference type="ARBA" id="ARBA00022695"/>
    </source>
</evidence>
<name>A0A7J4TMT6_9EURY</name>
<evidence type="ECO:0000259" key="9">
    <source>
        <dbReference type="Pfam" id="PF03104"/>
    </source>
</evidence>
<sequence length="595" mass="68559">MEIKRMVLLDIDYITRGDKAVVRLFGREKSDGEGNSIIVLDYGFKPYIYVDPHNLEQCHEQLDDLDLVQIEKVEMKDLGKDKEFLKVTFNHPQDVPKLRDKIRDLSQVKEIREHDIPFYRRYLIDKGLFPMAEVEVEVKKASPEICSIPEDIGTSVMELSGQIQPFSSDFPDLKILSLDIEVYNPKGMPNAEDDPIIMISLSSNHGLRKVISTVESPLDFMERVEDEKQMLERFVAIIEEENPDILIGYNSDNFDFPYIRDRAAILDVPLTIGTDGSSLKFMKRGFANAALVKGRVHVDLYLIMRRYLQLDRYTLERVYLELFDEEKYDIPGDEIHQYWDDCGSKLEKLCNYSLDDAVAVTKIGEKMIPLTLELTRIVGQPFFDVARMATGQQVEWYLIRKSHEQGEVVPNKPSSSQYSNRRGKRAAGGYVKDPVKGLHENIVYFDFRSLYPSIIISKNVSPDTLVDECNPENCHISPEGGHMFLKEPAGFVPSIIGNILNERVRLKTLMKESKDDEEKKILNVQQEALKRLANSMYGVYGYSRFRWYRLECADAITAWGRDYIKKTMVKAEKFGFKPVYADTDGFYAVYDENIT</sequence>
<dbReference type="InterPro" id="IPR043502">
    <property type="entry name" value="DNA/RNA_pol_sf"/>
</dbReference>